<keyword evidence="2" id="KW-1185">Reference proteome</keyword>
<evidence type="ECO:0000313" key="2">
    <source>
        <dbReference type="Proteomes" id="UP001159363"/>
    </source>
</evidence>
<sequence length="467" mass="52819">MTLAGKDGGFHAYQRWLSSPERRTSLATPKIGLRFESDLKKMRGAGIEGWELDGHVGVRLPQCNLRTWKIHVATYKEAKFSGSRFGFYKLQTELSIAYEDVIHTTTFARHSRSLKANDEANCAVARDNGPSVCKFFELAQFTRRPKELTWFSFMANITAALERQCDCMLGDIRAAPERSNIHYCPAGNPHRLREVDKQRLWCDVVHYCLIGPYFIDGATKSIKYLQFLTKVLPLLLEDIPLDIQQSICRWIGASGKTKWPSEFPDLSLMDFLCVGNIKSTGLQIPNTSLFCDMSSRNSTYKETRSTLSLVLVRKMSVNGSKLHRGELPTEKKARYFRVLRVKATRHFVREPRSPIATSPFKALDTVTEYVYGWCVRSTPCIASVLQYSNVQRAASMIVKGLVSFRGDRRRQGPESCRENSLTAGAGPGDGILVRFGECQQRVTAKLSIELGLRPFHTIEPIQPTEFN</sequence>
<protein>
    <submittedName>
        <fullName evidence="1">Uncharacterized protein</fullName>
    </submittedName>
</protein>
<evidence type="ECO:0000313" key="1">
    <source>
        <dbReference type="EMBL" id="KAJ8880254.1"/>
    </source>
</evidence>
<accession>A0ABQ9H7H6</accession>
<name>A0ABQ9H7H6_9NEOP</name>
<gene>
    <name evidence="1" type="ORF">PR048_016720</name>
</gene>
<dbReference type="PANTHER" id="PTHR47326:SF1">
    <property type="entry name" value="HTH PSQ-TYPE DOMAIN-CONTAINING PROTEIN"/>
    <property type="match status" value="1"/>
</dbReference>
<dbReference type="Proteomes" id="UP001159363">
    <property type="component" value="Chromosome 5"/>
</dbReference>
<comment type="caution">
    <text evidence="1">The sequence shown here is derived from an EMBL/GenBank/DDBJ whole genome shotgun (WGS) entry which is preliminary data.</text>
</comment>
<reference evidence="1 2" key="1">
    <citation type="submission" date="2023-02" db="EMBL/GenBank/DDBJ databases">
        <title>LHISI_Scaffold_Assembly.</title>
        <authorList>
            <person name="Stuart O.P."/>
            <person name="Cleave R."/>
            <person name="Magrath M.J.L."/>
            <person name="Mikheyev A.S."/>
        </authorList>
    </citation>
    <scope>NUCLEOTIDE SEQUENCE [LARGE SCALE GENOMIC DNA]</scope>
    <source>
        <strain evidence="1">Daus_M_001</strain>
        <tissue evidence="1">Leg muscle</tissue>
    </source>
</reference>
<organism evidence="1 2">
    <name type="scientific">Dryococelus australis</name>
    <dbReference type="NCBI Taxonomy" id="614101"/>
    <lineage>
        <taxon>Eukaryota</taxon>
        <taxon>Metazoa</taxon>
        <taxon>Ecdysozoa</taxon>
        <taxon>Arthropoda</taxon>
        <taxon>Hexapoda</taxon>
        <taxon>Insecta</taxon>
        <taxon>Pterygota</taxon>
        <taxon>Neoptera</taxon>
        <taxon>Polyneoptera</taxon>
        <taxon>Phasmatodea</taxon>
        <taxon>Verophasmatodea</taxon>
        <taxon>Anareolatae</taxon>
        <taxon>Phasmatidae</taxon>
        <taxon>Eurycanthinae</taxon>
        <taxon>Dryococelus</taxon>
    </lineage>
</organism>
<dbReference type="EMBL" id="JARBHB010000006">
    <property type="protein sequence ID" value="KAJ8880254.1"/>
    <property type="molecule type" value="Genomic_DNA"/>
</dbReference>
<dbReference type="PANTHER" id="PTHR47326">
    <property type="entry name" value="TRANSPOSABLE ELEMENT TC3 TRANSPOSASE-LIKE PROTEIN"/>
    <property type="match status" value="1"/>
</dbReference>
<proteinExistence type="predicted"/>